<accession>A0A1W6BYY3</accession>
<organism evidence="1 2">
    <name type="scientific">Campylobacter cuniculorum DSM 23162 = LMG 24588</name>
    <dbReference type="NCBI Taxonomy" id="1121267"/>
    <lineage>
        <taxon>Bacteria</taxon>
        <taxon>Pseudomonadati</taxon>
        <taxon>Campylobacterota</taxon>
        <taxon>Epsilonproteobacteria</taxon>
        <taxon>Campylobacterales</taxon>
        <taxon>Campylobacteraceae</taxon>
        <taxon>Campylobacter</taxon>
    </lineage>
</organism>
<name>A0A1W6BYY3_9BACT</name>
<dbReference type="STRING" id="1121267.CCUN_1722"/>
<sequence length="376" mass="43230">MKNTLLIFENSLLNLENPKEILEDLSFNLAYKQVSANPRNVEKILNELLSEFLAILKKLDLFDDENATKVIKALIKASIKDAQNSLFALIDEAELLSTQIQNQKNLIKSQTNNHFLEFEKILLELGYKDQFQNPLDDAILFDIEMLGILKETAESAFLTTLEKGLDIELTSNEIAKNLVYNAICEADFEKERILKISSMVLTSAFEIANESIAYAKDLCLGAIKGTQEGISTAIEKFKATLTYANFEEDISLKSKELIGIEDDFISLLKEELKKQNNPSKDIVQHLLENELDSFFAKFKRFVSESREQLLLTLNELKKNPKINDFNELTHKKLQHFKQEMLEFEKNAGEKYKEFNSQKAKNLGIRLWERAKNFIKK</sequence>
<dbReference type="RefSeq" id="WP_027305560.1">
    <property type="nucleotide sequence ID" value="NZ_CP020867.1"/>
</dbReference>
<dbReference type="AlphaFoldDB" id="A0A1W6BYY3"/>
<proteinExistence type="predicted"/>
<evidence type="ECO:0000313" key="2">
    <source>
        <dbReference type="Proteomes" id="UP000192902"/>
    </source>
</evidence>
<dbReference type="EMBL" id="CP020867">
    <property type="protein sequence ID" value="ARJ57297.1"/>
    <property type="molecule type" value="Genomic_DNA"/>
</dbReference>
<dbReference type="OrthoDB" id="5337924at2"/>
<dbReference type="KEGG" id="ccun:CCUN_1722"/>
<reference evidence="1 2" key="1">
    <citation type="submission" date="2017-04" db="EMBL/GenBank/DDBJ databases">
        <title>Complete genome sequence of the Campylobacter cuniculorum type strain LMG24588.</title>
        <authorList>
            <person name="Miller W.G."/>
            <person name="Yee E."/>
            <person name="Revez J."/>
            <person name="Bono J.L."/>
            <person name="Rossi M."/>
        </authorList>
    </citation>
    <scope>NUCLEOTIDE SEQUENCE [LARGE SCALE GENOMIC DNA]</scope>
    <source>
        <strain evidence="1 2">LMG 24588</strain>
    </source>
</reference>
<evidence type="ECO:0000313" key="1">
    <source>
        <dbReference type="EMBL" id="ARJ57297.1"/>
    </source>
</evidence>
<protein>
    <submittedName>
        <fullName evidence="1">Uncharacterized protein</fullName>
    </submittedName>
</protein>
<dbReference type="Proteomes" id="UP000192902">
    <property type="component" value="Chromosome"/>
</dbReference>
<dbReference type="eggNOG" id="ENOG5031845">
    <property type="taxonomic scope" value="Bacteria"/>
</dbReference>
<gene>
    <name evidence="1" type="ORF">CCUN_1722</name>
</gene>